<feature type="domain" description="PKD" evidence="6">
    <location>
        <begin position="2051"/>
        <end position="2109"/>
    </location>
</feature>
<dbReference type="PANTHER" id="PTHR46730">
    <property type="entry name" value="POLYCYSTIN-1"/>
    <property type="match status" value="1"/>
</dbReference>
<dbReference type="GO" id="GO:0006816">
    <property type="term" value="P:calcium ion transport"/>
    <property type="evidence" value="ECO:0007669"/>
    <property type="project" value="TreeGrafter"/>
</dbReference>
<evidence type="ECO:0000256" key="5">
    <source>
        <dbReference type="ARBA" id="ARBA00023136"/>
    </source>
</evidence>
<dbReference type="Pfam" id="PF22352">
    <property type="entry name" value="K319L-like_PKD"/>
    <property type="match status" value="1"/>
</dbReference>
<dbReference type="SUPFAM" id="SSF49299">
    <property type="entry name" value="PKD domain"/>
    <property type="match status" value="10"/>
</dbReference>
<dbReference type="Gene3D" id="2.60.40.10">
    <property type="entry name" value="Immunoglobulins"/>
    <property type="match status" value="13"/>
</dbReference>
<evidence type="ECO:0000256" key="1">
    <source>
        <dbReference type="ARBA" id="ARBA00004141"/>
    </source>
</evidence>
<evidence type="ECO:0000256" key="2">
    <source>
        <dbReference type="ARBA" id="ARBA00022692"/>
    </source>
</evidence>
<dbReference type="InterPro" id="IPR035986">
    <property type="entry name" value="PKD_dom_sf"/>
</dbReference>
<feature type="domain" description="PKD" evidence="6">
    <location>
        <begin position="2130"/>
        <end position="2164"/>
    </location>
</feature>
<comment type="caution">
    <text evidence="7">The sequence shown here is derived from an EMBL/GenBank/DDBJ whole genome shotgun (WGS) entry which is preliminary data.</text>
</comment>
<evidence type="ECO:0000313" key="7">
    <source>
        <dbReference type="EMBL" id="RXK80951.1"/>
    </source>
</evidence>
<protein>
    <submittedName>
        <fullName evidence="7">PKD domain-containing protein</fullName>
    </submittedName>
</protein>
<dbReference type="EMBL" id="SDHZ01000005">
    <property type="protein sequence ID" value="RXK80951.1"/>
    <property type="molecule type" value="Genomic_DNA"/>
</dbReference>
<feature type="domain" description="PKD" evidence="6">
    <location>
        <begin position="2436"/>
        <end position="2515"/>
    </location>
</feature>
<name>A0A4Q1D1H9_9BACT</name>
<evidence type="ECO:0000313" key="8">
    <source>
        <dbReference type="Proteomes" id="UP000290545"/>
    </source>
</evidence>
<accession>A0A4Q1D1H9</accession>
<dbReference type="SMART" id="SM00089">
    <property type="entry name" value="PKD"/>
    <property type="match status" value="10"/>
</dbReference>
<dbReference type="Proteomes" id="UP000290545">
    <property type="component" value="Unassembled WGS sequence"/>
</dbReference>
<keyword evidence="8" id="KW-1185">Reference proteome</keyword>
<dbReference type="Pfam" id="PF13585">
    <property type="entry name" value="CHU_C"/>
    <property type="match status" value="1"/>
</dbReference>
<keyword evidence="5" id="KW-0472">Membrane</keyword>
<evidence type="ECO:0000256" key="3">
    <source>
        <dbReference type="ARBA" id="ARBA00022737"/>
    </source>
</evidence>
<dbReference type="Pfam" id="PF18911">
    <property type="entry name" value="PKD_4"/>
    <property type="match status" value="6"/>
</dbReference>
<evidence type="ECO:0000256" key="4">
    <source>
        <dbReference type="ARBA" id="ARBA00022989"/>
    </source>
</evidence>
<dbReference type="PANTHER" id="PTHR46730:SF1">
    <property type="entry name" value="PLAT DOMAIN-CONTAINING PROTEIN"/>
    <property type="match status" value="1"/>
</dbReference>
<keyword evidence="3" id="KW-0677">Repeat</keyword>
<reference evidence="7 8" key="1">
    <citation type="submission" date="2019-01" db="EMBL/GenBank/DDBJ databases">
        <title>Filimonas sp. strain TTM-71.</title>
        <authorList>
            <person name="Chen W.-M."/>
        </authorList>
    </citation>
    <scope>NUCLEOTIDE SEQUENCE [LARGE SCALE GENOMIC DNA]</scope>
    <source>
        <strain evidence="7 8">TTM-71</strain>
    </source>
</reference>
<dbReference type="GO" id="GO:0005886">
    <property type="term" value="C:plasma membrane"/>
    <property type="evidence" value="ECO:0007669"/>
    <property type="project" value="TreeGrafter"/>
</dbReference>
<feature type="domain" description="PKD" evidence="6">
    <location>
        <begin position="2299"/>
        <end position="2330"/>
    </location>
</feature>
<dbReference type="InterPro" id="IPR000601">
    <property type="entry name" value="PKD_dom"/>
</dbReference>
<dbReference type="PROSITE" id="PS50093">
    <property type="entry name" value="PKD"/>
    <property type="match status" value="7"/>
</dbReference>
<feature type="domain" description="PKD" evidence="6">
    <location>
        <begin position="2207"/>
        <end position="2267"/>
    </location>
</feature>
<keyword evidence="2" id="KW-0812">Transmembrane</keyword>
<dbReference type="GO" id="GO:0005261">
    <property type="term" value="F:monoatomic cation channel activity"/>
    <property type="evidence" value="ECO:0007669"/>
    <property type="project" value="TreeGrafter"/>
</dbReference>
<dbReference type="InterPro" id="IPR045828">
    <property type="entry name" value="PKD_Bacteroidetes"/>
</dbReference>
<dbReference type="OrthoDB" id="7794186at2"/>
<keyword evidence="4" id="KW-1133">Transmembrane helix</keyword>
<dbReference type="InterPro" id="IPR022409">
    <property type="entry name" value="PKD/Chitinase_dom"/>
</dbReference>
<feature type="domain" description="PKD" evidence="6">
    <location>
        <begin position="1934"/>
        <end position="1987"/>
    </location>
</feature>
<dbReference type="Pfam" id="PF19406">
    <property type="entry name" value="PKD_5"/>
    <property type="match status" value="2"/>
</dbReference>
<sequence>MIAHISICMKNKTRPPFRHIPCLLLIFTMLTLSFGSLAQKTNIDCANIPAGPYAAGGTIGIPVKTTEVITDSTNKFQVYLSNAAGNFVSTTPIGSFTGIYTPQIQGLIPAGTPPGTYKIRITTSKPATTSAECTITIAAGSPVTASVTPLYSYLVLETNAIFGWCAGDIKNQIVLNNTSTTGATVQGVLINNATGAAINVPFDAANNSWKLDLTDLTDYTFIVTAEKGGVKSSKSYTIVNNNASLNLSNPGKPDRCTNSLDTVKLGIATDNIKGIGDNYKGMQYYIDWDDGTAREVYTYYQLMELLKGTIEHVYKKTSCGNTNNKFNVTIRFSKPFTGGVCPNTNIGTSILVYERPEPRFTYNNPSCVNKKVRFTNTSLIGKGTLSYDCSGLATFIWFVDGIRVSKTQDEQPTATPPNLDYTFTKTGIHTVTLQMSNLACKDTSITKTICIEDEPDPNFKIDKNWVCVNNNTPVKTSQDTATGKFFCNAAIPFTESWQIIDSVTGKDAPTSSYIADKALTGSYPTFTFKKAGTYYIKHNVSNSCGTFSKNQKVNVYQNSVSLPSAKVYCGTQTLEFSKNTPNHFPDYSTTNGIYQWTVTGGAFEWVNSSATDRYPTIKFKDYAKYTVTVKFGNDCGDNTASQDITFSQALSVSITKPARGITLCYDATSINLEGQHNGGAASGTVWSQNAGADGTFTKTTTDNTDYKFGTNDKKNGSVILTYTVTPVNSVCPVEKDTIKVKFFPDNFGTNATDKICSEGKQTYQPVSSVIGSTFTWTAKLIEGSATGFHNQVTATTNPITEPLTNNSNAVKAVVEYTITPYANNCTGTSYTYTVTVHPRPTLTVKPDETIICSGNSTSIKLESTISNTFYAWTTPATTPVTGNKAGGTTDASNIVTIKDQLSNTSNNPGTVTYTITAKSPEGCLSDPATQSIEVRPRVTAAKAGTDQKLCQATEVTLAGNTPTVGTGKWTLTSTPAAAIVNPAIYNTRVTGLQEGNEYTFKWTITGDGNTCPASDDDVTIYVRPEVSAPDAGKDIVFCTFESGSASNKVTLGAAAVTRSYETGTWSITSRPAGSTYSFKSTTTANTEFSFSNPGTYILKWTVAGDAGCPSKSDEVTVEVYETPVSGGVITTTPKVCAGSNIDFTLSGFTGAISKWQYNPDPEHGGTWQDISNTTATIQFPNVQDTFDVRAVVISSGANSSCPATIETPSVRAFVSAPTVGGTTGDDDKVCKSINNGTVKLTGHVGTVVSWQTASGKNGPWTDVGNANVTDYGYSNLTATTWFRARVKNGSCPEAYSTPTEITVVEPVSAANAGSDLKLCNVSTATLTGNTPVGNEKGKWEQLPGVNTATMSDVTKPVLNLSDLTTGVYKFNWSVSNDPCPVKSASVTVTISSSAIGGTTEKDATYCKGTDDDNLTLNGYFGSVNKWQSSIDGGTNWTDIANTQTSLPYKNLPQTTTFRAVIVNGFCTVPVYSTPATITIKPPVTIAKAGPDQELCNSTDATLQANAVAAGETGTWSQTEGAAVTLSDLNKPQLDISGLVPGIYKFQWEIDNKGTCPPAKDEVIITVYPPLVNKIDNTPITICEGQLVNILSQEVSGGKGTGHYVYQWQYSDDNQITWKDFGTNATAADFSFIGTKTVYVRRHVISGPCDTYSDPTKVTVQPGLANNTLSANETICTNTAAAEIQGSLPAGGDNTYIYVWEQSIDNGSTWAVIPGATSQNYDPGILTQTTQYRRIVSTVLCSGLQNNTINTITKTVNPDARALFSALKTNGCAPFNITAQNIATSEFPDRNDVYTWKVDDKEIGTHAIFPGYTIAKADESVTVKLVVTSKFGCKADSMDMKFYSAAPANPSFTVSPDNSCGPVKVKFTNTSLSSTRMSYAWDFGNGLTSSEYDPGEIEYDINPERRDTIYHAKLAITTACTTDEFIVPITVRSKPKAAFTPSKTSGCSPFHVVFNNNSMGERTTYTWSFDDGSADTVTTSTGVVEHTFITYTPQTYKIKLVAVNECGTDELIYNLVVSPNTVRLNMAVNGDERIGCAPLKVNFNNNTRGANAFHWDFGDGNQLNTTNGIETISHEFTQPGKYQITLVASNGCSDTTGYENVEVLATPKVTFTAVPGEVCIGDSVTFRNESDPVTGITWSFGDGKTSTLTDPKHAYTAANTYNVTMEGAIQYSGGISCKASITKPVKVIPSLTGDFTASTLLGECVPFTITFTNTTKPSALTKWNFGDGSNATGDVVTHTYTANGDYTVTMEALHPHGCTYIASKTVEIKGPEGQFNYDFGYICKDKPVRFEAYAVRTTGYTWVFGDGDTLVTNDNIVYHVYKQSGTYTPSVQLRRNDCGIWLKGQDQIKVDYYKAGFSQVQQQGCGNSVIAFQDTSRSGFGIAARAWDFGDGGTATSAQPQHTYTSTNSWPVTLIITSVSGCKDTVTTPVYAQPHRHPKAAIVNSASGCVQQEVVYTAVVTSDDPVTLYSWTFGNGTTADGVTVKNKYATSGIYQATLITGTEYGCYDTVKSPMTIYPTPVIGISKDVTICKGQSAQLGAAGATTVAWTPTEGLSCTSCANPVASPAATTQYVISGMNNYGCVSSDSVTVNVIQPSKIAVSPNDTICVGQSVQLKAEGTYRYTWTPAASLSVSNIAAPVASPVLTTTYRVEGTDEKNCFRDVATITITVGNWPKVSLGPDKVLPTGTELQLAAAVSNGPITKWSWAPAKELSCADCALPTAIIKKNACYSVIAENVFHCEARDTICITSFCENTQVFIPNAFVPTGTSNNILMVRGKGIKQVKSFRIFNRWGQMVFDKANFPPNEKAFGWDGRVNGVPASPEVYVYTCEVICEDDKMFTYKGNVAILK</sequence>
<gene>
    <name evidence="7" type="ORF">ESB13_22615</name>
</gene>
<proteinExistence type="predicted"/>
<comment type="subcellular location">
    <subcellularLocation>
        <location evidence="1">Membrane</location>
        <topology evidence="1">Multi-pass membrane protein</topology>
    </subcellularLocation>
</comment>
<evidence type="ECO:0000259" key="6">
    <source>
        <dbReference type="PROSITE" id="PS50093"/>
    </source>
</evidence>
<feature type="domain" description="PKD" evidence="6">
    <location>
        <begin position="2386"/>
        <end position="2432"/>
    </location>
</feature>
<dbReference type="CDD" id="cd00146">
    <property type="entry name" value="PKD"/>
    <property type="match status" value="4"/>
</dbReference>
<dbReference type="InterPro" id="IPR013783">
    <property type="entry name" value="Ig-like_fold"/>
</dbReference>
<organism evidence="7 8">
    <name type="scientific">Filimonas effusa</name>
    <dbReference type="NCBI Taxonomy" id="2508721"/>
    <lineage>
        <taxon>Bacteria</taxon>
        <taxon>Pseudomonadati</taxon>
        <taxon>Bacteroidota</taxon>
        <taxon>Chitinophagia</taxon>
        <taxon>Chitinophagales</taxon>
        <taxon>Chitinophagaceae</taxon>
        <taxon>Filimonas</taxon>
    </lineage>
</organism>